<gene>
    <name evidence="2" type="ORF">SAMN04487967_0846</name>
</gene>
<dbReference type="Proteomes" id="UP000199112">
    <property type="component" value="Unassembled WGS sequence"/>
</dbReference>
<protein>
    <submittedName>
        <fullName evidence="2">Uncharacterized protein</fullName>
    </submittedName>
</protein>
<keyword evidence="3" id="KW-1185">Reference proteome</keyword>
<dbReference type="EMBL" id="FNWL01000001">
    <property type="protein sequence ID" value="SEH12521.1"/>
    <property type="molecule type" value="Genomic_DNA"/>
</dbReference>
<dbReference type="AlphaFoldDB" id="A0A1H6FNP3"/>
<reference evidence="3" key="1">
    <citation type="submission" date="2016-10" db="EMBL/GenBank/DDBJ databases">
        <authorList>
            <person name="Varghese N."/>
            <person name="Submissions S."/>
        </authorList>
    </citation>
    <scope>NUCLEOTIDE SEQUENCE [LARGE SCALE GENOMIC DNA]</scope>
    <source>
        <strain evidence="3">CGMCC 1.8981</strain>
    </source>
</reference>
<sequence>MGLLELMLGQSGPGEQGVEGRSYKLPKDTHDFVYPVAVRRVELEGFLDLLEAEADAPSLEVDTDDVQDVFDEVLGEVDIDAEDLTDRQRKPRQEAQAILDTWSEHVTDDIGIVYARPDTYPTLLSFVKRCKQRDDNVDDQFELPDTFNDGAALLKRLEEATDEQYRAVVHTDVLPPEP</sequence>
<accession>A0A1H6FNP3</accession>
<proteinExistence type="predicted"/>
<evidence type="ECO:0000313" key="3">
    <source>
        <dbReference type="Proteomes" id="UP000199112"/>
    </source>
</evidence>
<dbReference type="OrthoDB" id="197996at2157"/>
<dbReference type="RefSeq" id="WP_090505448.1">
    <property type="nucleotide sequence ID" value="NZ_FNWL01000001.1"/>
</dbReference>
<evidence type="ECO:0000313" key="2">
    <source>
        <dbReference type="EMBL" id="SEH12521.1"/>
    </source>
</evidence>
<evidence type="ECO:0000256" key="1">
    <source>
        <dbReference type="SAM" id="MobiDB-lite"/>
    </source>
</evidence>
<name>A0A1H6FNP3_9EURY</name>
<organism evidence="2 3">
    <name type="scientific">Natronorubrum sediminis</name>
    <dbReference type="NCBI Taxonomy" id="640943"/>
    <lineage>
        <taxon>Archaea</taxon>
        <taxon>Methanobacteriati</taxon>
        <taxon>Methanobacteriota</taxon>
        <taxon>Stenosarchaea group</taxon>
        <taxon>Halobacteria</taxon>
        <taxon>Halobacteriales</taxon>
        <taxon>Natrialbaceae</taxon>
        <taxon>Natronorubrum</taxon>
    </lineage>
</organism>
<feature type="region of interest" description="Disordered" evidence="1">
    <location>
        <begin position="1"/>
        <end position="21"/>
    </location>
</feature>